<dbReference type="InterPro" id="IPR007492">
    <property type="entry name" value="LytTR_DNA-bd_dom"/>
</dbReference>
<dbReference type="InterPro" id="IPR011006">
    <property type="entry name" value="CheY-like_superfamily"/>
</dbReference>
<dbReference type="PROSITE" id="PS50930">
    <property type="entry name" value="HTH_LYTTR"/>
    <property type="match status" value="1"/>
</dbReference>
<evidence type="ECO:0000259" key="2">
    <source>
        <dbReference type="PROSITE" id="PS50110"/>
    </source>
</evidence>
<dbReference type="SMART" id="SM00850">
    <property type="entry name" value="LytTR"/>
    <property type="match status" value="1"/>
</dbReference>
<name>A0A6J4PNK7_9BACT</name>
<proteinExistence type="predicted"/>
<dbReference type="AlphaFoldDB" id="A0A6J4PNK7"/>
<dbReference type="EMBL" id="CADCUR010000239">
    <property type="protein sequence ID" value="CAA9415214.1"/>
    <property type="molecule type" value="Genomic_DNA"/>
</dbReference>
<feature type="modified residue" description="4-aspartylphosphate" evidence="1">
    <location>
        <position position="57"/>
    </location>
</feature>
<dbReference type="Pfam" id="PF00072">
    <property type="entry name" value="Response_reg"/>
    <property type="match status" value="1"/>
</dbReference>
<dbReference type="GO" id="GO:0000156">
    <property type="term" value="F:phosphorelay response regulator activity"/>
    <property type="evidence" value="ECO:0007669"/>
    <property type="project" value="InterPro"/>
</dbReference>
<evidence type="ECO:0000313" key="4">
    <source>
        <dbReference type="EMBL" id="CAA9415214.1"/>
    </source>
</evidence>
<dbReference type="SMART" id="SM00448">
    <property type="entry name" value="REC"/>
    <property type="match status" value="1"/>
</dbReference>
<evidence type="ECO:0000256" key="1">
    <source>
        <dbReference type="PROSITE-ProRule" id="PRU00169"/>
    </source>
</evidence>
<dbReference type="Gene3D" id="3.40.50.2300">
    <property type="match status" value="1"/>
</dbReference>
<dbReference type="PANTHER" id="PTHR37299:SF1">
    <property type="entry name" value="STAGE 0 SPORULATION PROTEIN A HOMOLOG"/>
    <property type="match status" value="1"/>
</dbReference>
<feature type="domain" description="HTH LytTR-type" evidence="3">
    <location>
        <begin position="141"/>
        <end position="246"/>
    </location>
</feature>
<keyword evidence="1" id="KW-0597">Phosphoprotein</keyword>
<dbReference type="SUPFAM" id="SSF52172">
    <property type="entry name" value="CheY-like"/>
    <property type="match status" value="1"/>
</dbReference>
<sequence length="246" mass="28503">MVNNLKCLIVDDERLARKELRLLLAPFKEIEIVGEAQNLTEAGRIIETAKPEVVFLDIQLPGENGFDLLEQTDAAFKTIFVTAFDAYALRAFEVNALDYLMKPVNPDRLGQTIEKLLNAEGKKPQINNQSPLRSLEFDDRLLVETGEHSFFLKINSISHINSSGDYTEVFTIKGRKFLIEKPLREWEERLPEKYFARIHRATIVNLEAVERVESWFNRSYQIYLQNSRESFTVSRRYAAKLKQKFG</sequence>
<dbReference type="Gene3D" id="2.40.50.1020">
    <property type="entry name" value="LytTr DNA-binding domain"/>
    <property type="match status" value="1"/>
</dbReference>
<reference evidence="4" key="1">
    <citation type="submission" date="2020-02" db="EMBL/GenBank/DDBJ databases">
        <authorList>
            <person name="Meier V. D."/>
        </authorList>
    </citation>
    <scope>NUCLEOTIDE SEQUENCE</scope>
    <source>
        <strain evidence="4">AVDCRST_MAG74</strain>
    </source>
</reference>
<dbReference type="Pfam" id="PF04397">
    <property type="entry name" value="LytTR"/>
    <property type="match status" value="1"/>
</dbReference>
<accession>A0A6J4PNK7</accession>
<evidence type="ECO:0000259" key="3">
    <source>
        <dbReference type="PROSITE" id="PS50930"/>
    </source>
</evidence>
<dbReference type="InterPro" id="IPR001789">
    <property type="entry name" value="Sig_transdc_resp-reg_receiver"/>
</dbReference>
<dbReference type="PANTHER" id="PTHR37299">
    <property type="entry name" value="TRANSCRIPTIONAL REGULATOR-RELATED"/>
    <property type="match status" value="1"/>
</dbReference>
<feature type="domain" description="Response regulatory" evidence="2">
    <location>
        <begin position="6"/>
        <end position="117"/>
    </location>
</feature>
<dbReference type="PROSITE" id="PS50110">
    <property type="entry name" value="RESPONSE_REGULATORY"/>
    <property type="match status" value="1"/>
</dbReference>
<organism evidence="4">
    <name type="scientific">uncultured Pyrinomonadaceae bacterium</name>
    <dbReference type="NCBI Taxonomy" id="2283094"/>
    <lineage>
        <taxon>Bacteria</taxon>
        <taxon>Pseudomonadati</taxon>
        <taxon>Acidobacteriota</taxon>
        <taxon>Blastocatellia</taxon>
        <taxon>Blastocatellales</taxon>
        <taxon>Pyrinomonadaceae</taxon>
        <taxon>environmental samples</taxon>
    </lineage>
</organism>
<dbReference type="GO" id="GO:0003677">
    <property type="term" value="F:DNA binding"/>
    <property type="evidence" value="ECO:0007669"/>
    <property type="project" value="InterPro"/>
</dbReference>
<protein>
    <submittedName>
        <fullName evidence="4">Autolysis response regulater LytR</fullName>
    </submittedName>
</protein>
<gene>
    <name evidence="4" type="ORF">AVDCRST_MAG74-2572</name>
</gene>
<dbReference type="InterPro" id="IPR046947">
    <property type="entry name" value="LytR-like"/>
</dbReference>